<sequence>MNRRRSIVLSTMALVLGVALTVIANLPSITTPTAVPPQAAVGASETRLISGSIEGLATFASYDELAEFLKNLTALQRVEYHDAGYLAYYLPASTALPRAYTLQELREAAAIAAPAPTTEAAGEFSTTNVQVEGVDELDIVKTNGQVIVVASGRSVYVVDPVGRKVVSRIEVEGGWVRGVFLYESRLAVVAESPIVVPMRLDVESRCKCLIVPAGSPNTTVLVYDIELPNSPRLELSTSITGHTIASRLVGSYMYLIAWQPISEPTLPLLDGSPIGPQSIAVADTQPNSYTNILAVDLKTGERRVQSFLTGAGSRIYMTPDRLYIAVQKYVSQRDVYGMGMTALLDYLPRALAESVQNDLSSGAYWRAVERVSEYFGGLDQKEVERIIGEVNSRLKRERLEEETTFYVFEVEGLEARLKGSFAVPGVLLEQFSMEEYEGNFLVATTRTMSVVKLEFVRPVVIAGGDAKEGRTVEVEIIACRNGRCTSETLRVTVAQERETGFKPWLGVFVVPRETSNNLFVIRLDDLKIVGELRDLAPGERIYAARLLKNVFYLVTFRETDPLFAIDVSNPERPEVLGFLKVPGFSEYLHPLDDNTLIGVGRENNALKISMFNVTDPRAMSELASIKIPGGYSPALFDHHALTVDYRLKRVYIPAVVYQPGGYVSGVLVVEYDESSLQHKALLHHDGASRTLYIGSEVYTVSSNLIKVFSATDYRQLAEIELNES</sequence>
<reference evidence="1" key="1">
    <citation type="journal article" date="2020" name="mSystems">
        <title>Genome- and Community-Level Interaction Insights into Carbon Utilization and Element Cycling Functions of Hydrothermarchaeota in Hydrothermal Sediment.</title>
        <authorList>
            <person name="Zhou Z."/>
            <person name="Liu Y."/>
            <person name="Xu W."/>
            <person name="Pan J."/>
            <person name="Luo Z.H."/>
            <person name="Li M."/>
        </authorList>
    </citation>
    <scope>NUCLEOTIDE SEQUENCE [LARGE SCALE GENOMIC DNA]</scope>
    <source>
        <strain evidence="1">SpSt-1116</strain>
    </source>
</reference>
<evidence type="ECO:0000313" key="1">
    <source>
        <dbReference type="EMBL" id="HHQ80268.1"/>
    </source>
</evidence>
<dbReference type="AlphaFoldDB" id="A0A7J3ZJN4"/>
<name>A0A7J3ZJN4_9CREN</name>
<proteinExistence type="predicted"/>
<organism evidence="1">
    <name type="scientific">Fervidicoccus fontis</name>
    <dbReference type="NCBI Taxonomy" id="683846"/>
    <lineage>
        <taxon>Archaea</taxon>
        <taxon>Thermoproteota</taxon>
        <taxon>Thermoprotei</taxon>
        <taxon>Fervidicoccales</taxon>
        <taxon>Fervidicoccaceae</taxon>
        <taxon>Fervidicoccus</taxon>
    </lineage>
</organism>
<accession>A0A7J3ZJN4</accession>
<dbReference type="EMBL" id="DRZC01000031">
    <property type="protein sequence ID" value="HHQ80268.1"/>
    <property type="molecule type" value="Genomic_DNA"/>
</dbReference>
<dbReference type="Pfam" id="PF09826">
    <property type="entry name" value="Beta_propel"/>
    <property type="match status" value="1"/>
</dbReference>
<dbReference type="InterPro" id="IPR019198">
    <property type="entry name" value="Beta_propeller_containing"/>
</dbReference>
<comment type="caution">
    <text evidence="1">The sequence shown here is derived from an EMBL/GenBank/DDBJ whole genome shotgun (WGS) entry which is preliminary data.</text>
</comment>
<dbReference type="SUPFAM" id="SSF82171">
    <property type="entry name" value="DPP6 N-terminal domain-like"/>
    <property type="match status" value="1"/>
</dbReference>
<evidence type="ECO:0008006" key="2">
    <source>
        <dbReference type="Google" id="ProtNLM"/>
    </source>
</evidence>
<protein>
    <recommendedName>
        <fullName evidence="2">Beta-propeller domain-containing protein</fullName>
    </recommendedName>
</protein>
<gene>
    <name evidence="1" type="ORF">ENM78_02230</name>
</gene>